<name>A0ABS4EPA0_9HYPH</name>
<dbReference type="RefSeq" id="WP_209853783.1">
    <property type="nucleotide sequence ID" value="NZ_JAGGJV010000005.1"/>
</dbReference>
<feature type="region of interest" description="Disordered" evidence="1">
    <location>
        <begin position="118"/>
        <end position="138"/>
    </location>
</feature>
<protein>
    <submittedName>
        <fullName evidence="2">Uncharacterized protein</fullName>
    </submittedName>
</protein>
<dbReference type="Proteomes" id="UP000823786">
    <property type="component" value="Unassembled WGS sequence"/>
</dbReference>
<evidence type="ECO:0000313" key="2">
    <source>
        <dbReference type="EMBL" id="MBP1859774.1"/>
    </source>
</evidence>
<reference evidence="2 3" key="1">
    <citation type="submission" date="2021-03" db="EMBL/GenBank/DDBJ databases">
        <title>Genomic Encyclopedia of Type Strains, Phase IV (KMG-IV): sequencing the most valuable type-strain genomes for metagenomic binning, comparative biology and taxonomic classification.</title>
        <authorList>
            <person name="Goeker M."/>
        </authorList>
    </citation>
    <scope>NUCLEOTIDE SEQUENCE [LARGE SCALE GENOMIC DNA]</scope>
    <source>
        <strain evidence="2 3">DSM 26427</strain>
    </source>
</reference>
<keyword evidence="3" id="KW-1185">Reference proteome</keyword>
<evidence type="ECO:0000256" key="1">
    <source>
        <dbReference type="SAM" id="MobiDB-lite"/>
    </source>
</evidence>
<proteinExistence type="predicted"/>
<evidence type="ECO:0000313" key="3">
    <source>
        <dbReference type="Proteomes" id="UP000823786"/>
    </source>
</evidence>
<sequence>MTPLENWEELKAMAKQDRQRERESIAARLEAGEEIDLLEAISYFEIRRKDGLWPLADLRAVGRIGDEAEPPTEIPGSAWLHLRWSVENGDFVVVTTTGKKIFDLRFCARELGIVAPREADGAGNSGADQEAAPAPAERVVTASEEPSVVLQRIVKTKRPEGSHWEIDAYKTEFAKAGITVIRGKHDRLSGVKICDDGRIERAGGSIYLTNALLVTRFALAKSDGFLSNCRSKRDVARALYRWLDVDHPNILGVRVETPDDLKTIDGLADLLRRHFRDFLAQVSGGGSAG</sequence>
<comment type="caution">
    <text evidence="2">The sequence shown here is derived from an EMBL/GenBank/DDBJ whole genome shotgun (WGS) entry which is preliminary data.</text>
</comment>
<accession>A0ABS4EPA0</accession>
<gene>
    <name evidence="2" type="ORF">J2Z75_003291</name>
</gene>
<organism evidence="2 3">
    <name type="scientific">Rhizobium herbae</name>
    <dbReference type="NCBI Taxonomy" id="508661"/>
    <lineage>
        <taxon>Bacteria</taxon>
        <taxon>Pseudomonadati</taxon>
        <taxon>Pseudomonadota</taxon>
        <taxon>Alphaproteobacteria</taxon>
        <taxon>Hyphomicrobiales</taxon>
        <taxon>Rhizobiaceae</taxon>
        <taxon>Rhizobium/Agrobacterium group</taxon>
        <taxon>Rhizobium</taxon>
    </lineage>
</organism>
<dbReference type="EMBL" id="JAGGJV010000005">
    <property type="protein sequence ID" value="MBP1859774.1"/>
    <property type="molecule type" value="Genomic_DNA"/>
</dbReference>